<gene>
    <name evidence="3" type="ORF">AB6A40_007264</name>
</gene>
<evidence type="ECO:0000313" key="4">
    <source>
        <dbReference type="Proteomes" id="UP001608902"/>
    </source>
</evidence>
<dbReference type="InterPro" id="IPR003961">
    <property type="entry name" value="FN3_dom"/>
</dbReference>
<dbReference type="Pfam" id="PF00041">
    <property type="entry name" value="fn3"/>
    <property type="match status" value="3"/>
</dbReference>
<feature type="domain" description="Fibronectin type-III" evidence="2">
    <location>
        <begin position="432"/>
        <end position="529"/>
    </location>
</feature>
<feature type="domain" description="Fibronectin type-III" evidence="2">
    <location>
        <begin position="326"/>
        <end position="422"/>
    </location>
</feature>
<dbReference type="AlphaFoldDB" id="A0ABD6EKQ0"/>
<evidence type="ECO:0000313" key="3">
    <source>
        <dbReference type="EMBL" id="MFH4980555.1"/>
    </source>
</evidence>
<feature type="domain" description="Fibronectin type-III" evidence="2">
    <location>
        <begin position="217"/>
        <end position="312"/>
    </location>
</feature>
<organism evidence="3 4">
    <name type="scientific">Gnathostoma spinigerum</name>
    <dbReference type="NCBI Taxonomy" id="75299"/>
    <lineage>
        <taxon>Eukaryota</taxon>
        <taxon>Metazoa</taxon>
        <taxon>Ecdysozoa</taxon>
        <taxon>Nematoda</taxon>
        <taxon>Chromadorea</taxon>
        <taxon>Rhabditida</taxon>
        <taxon>Spirurina</taxon>
        <taxon>Gnathostomatomorpha</taxon>
        <taxon>Gnathostomatoidea</taxon>
        <taxon>Gnathostomatidae</taxon>
        <taxon>Gnathostoma</taxon>
    </lineage>
</organism>
<dbReference type="PANTHER" id="PTHR13817:SF151">
    <property type="entry name" value="TITIN"/>
    <property type="match status" value="1"/>
</dbReference>
<sequence>MEPIPEEDHETTSGVFQRTIEQKSRLKEVFTSEQVDTLVSALPESSISDSLKLLDIGKSGPSTCVTDMLTESPAARSSNYSYTYESHYDELPSTSPQPMYDSVPSADGEIERRSTQCQKITRVTKVTTTQCVKQVPIVGKEMFFDAEGSPLTLGDSSPLQTQTPYSESELLELGIGFGPDDKSLSDHFIETRDAPPPAPNSHSTAVNYPSFADFPSAPGAPQVTGVDSSKVSIAWLRPESDGRAGAIIGYRVEVRKVGTTEWRRTNDYLLQNTQCTVGNLDSLGEYQFRVLAANPLGFGAASEPSSVVVLRPHFNNNGTLKERINPPGRPFARSLSANKVLLEWSSNISPHGTSLPVGYYVEFREYGDTEWTRVNKEPIVSCQYEVRNLSDTKTYQFRIVSVDYSGFGVASKASGAIRTSCGYSSADALTSCPGRPYVCSTSDDKITLEWLPVYPDSSSCPFIGYNVEYFMRDASDWVKCNDELITFEHYEVCTKDFDDTKDYMFRVIAVNSAGFGTASQPTSYMCIRPHVDSSEQKCIAPGKPSVRPSGSGSLFVEWTPAGSESGPSTDLHYRIEYRVVTQRSNQAGAEDVSSWQLATVERVSGCCYEGICNRFIWSITSFYAYCGTY</sequence>
<evidence type="ECO:0000259" key="2">
    <source>
        <dbReference type="PROSITE" id="PS50853"/>
    </source>
</evidence>
<dbReference type="EMBL" id="JBGFUD010005734">
    <property type="protein sequence ID" value="MFH4980555.1"/>
    <property type="molecule type" value="Genomic_DNA"/>
</dbReference>
<comment type="caution">
    <text evidence="3">The sequence shown here is derived from an EMBL/GenBank/DDBJ whole genome shotgun (WGS) entry which is preliminary data.</text>
</comment>
<dbReference type="SMART" id="SM00060">
    <property type="entry name" value="FN3"/>
    <property type="match status" value="3"/>
</dbReference>
<name>A0ABD6EKQ0_9BILA</name>
<keyword evidence="1" id="KW-0677">Repeat</keyword>
<evidence type="ECO:0000256" key="1">
    <source>
        <dbReference type="ARBA" id="ARBA00022737"/>
    </source>
</evidence>
<dbReference type="InterPro" id="IPR013783">
    <property type="entry name" value="Ig-like_fold"/>
</dbReference>
<dbReference type="PANTHER" id="PTHR13817">
    <property type="entry name" value="TITIN"/>
    <property type="match status" value="1"/>
</dbReference>
<protein>
    <recommendedName>
        <fullName evidence="2">Fibronectin type-III domain-containing protein</fullName>
    </recommendedName>
</protein>
<dbReference type="CDD" id="cd00063">
    <property type="entry name" value="FN3"/>
    <property type="match status" value="4"/>
</dbReference>
<dbReference type="Proteomes" id="UP001608902">
    <property type="component" value="Unassembled WGS sequence"/>
</dbReference>
<reference evidence="3 4" key="1">
    <citation type="submission" date="2024-08" db="EMBL/GenBank/DDBJ databases">
        <title>Gnathostoma spinigerum genome.</title>
        <authorList>
            <person name="Gonzalez-Bertolin B."/>
            <person name="Monzon S."/>
            <person name="Zaballos A."/>
            <person name="Jimenez P."/>
            <person name="Dekumyoy P."/>
            <person name="Varona S."/>
            <person name="Cuesta I."/>
            <person name="Sumanam S."/>
            <person name="Adisakwattana P."/>
            <person name="Gasser R.B."/>
            <person name="Hernandez-Gonzalez A."/>
            <person name="Young N.D."/>
            <person name="Perteguer M.J."/>
        </authorList>
    </citation>
    <scope>NUCLEOTIDE SEQUENCE [LARGE SCALE GENOMIC DNA]</scope>
    <source>
        <strain evidence="3">AL3</strain>
        <tissue evidence="3">Liver</tissue>
    </source>
</reference>
<keyword evidence="4" id="KW-1185">Reference proteome</keyword>
<accession>A0ABD6EKQ0</accession>
<dbReference type="SUPFAM" id="SSF49265">
    <property type="entry name" value="Fibronectin type III"/>
    <property type="match status" value="3"/>
</dbReference>
<dbReference type="InterPro" id="IPR050964">
    <property type="entry name" value="Striated_Muscle_Regulatory"/>
</dbReference>
<dbReference type="InterPro" id="IPR036116">
    <property type="entry name" value="FN3_sf"/>
</dbReference>
<dbReference type="Gene3D" id="2.60.40.10">
    <property type="entry name" value="Immunoglobulins"/>
    <property type="match status" value="3"/>
</dbReference>
<proteinExistence type="predicted"/>
<dbReference type="PROSITE" id="PS50853">
    <property type="entry name" value="FN3"/>
    <property type="match status" value="3"/>
</dbReference>